<evidence type="ECO:0000313" key="7">
    <source>
        <dbReference type="Proteomes" id="UP000284824"/>
    </source>
</evidence>
<keyword evidence="2 4" id="KW-0238">DNA-binding</keyword>
<dbReference type="GO" id="GO:0003700">
    <property type="term" value="F:DNA-binding transcription factor activity"/>
    <property type="evidence" value="ECO:0007669"/>
    <property type="project" value="TreeGrafter"/>
</dbReference>
<dbReference type="InterPro" id="IPR001647">
    <property type="entry name" value="HTH_TetR"/>
</dbReference>
<protein>
    <submittedName>
        <fullName evidence="6">TetR family transcriptional regulator</fullName>
    </submittedName>
</protein>
<accession>A0A438MHM1</accession>
<dbReference type="AlphaFoldDB" id="A0A438MHM1"/>
<dbReference type="Gene3D" id="1.10.357.10">
    <property type="entry name" value="Tetracycline Repressor, domain 2"/>
    <property type="match status" value="1"/>
</dbReference>
<organism evidence="6 7">
    <name type="scientific">Nonomuraea polychroma</name>
    <dbReference type="NCBI Taxonomy" id="46176"/>
    <lineage>
        <taxon>Bacteria</taxon>
        <taxon>Bacillati</taxon>
        <taxon>Actinomycetota</taxon>
        <taxon>Actinomycetes</taxon>
        <taxon>Streptosporangiales</taxon>
        <taxon>Streptosporangiaceae</taxon>
        <taxon>Nonomuraea</taxon>
    </lineage>
</organism>
<comment type="caution">
    <text evidence="6">The sequence shown here is derived from an EMBL/GenBank/DDBJ whole genome shotgun (WGS) entry which is preliminary data.</text>
</comment>
<keyword evidence="3" id="KW-0804">Transcription</keyword>
<gene>
    <name evidence="6" type="ORF">EDD27_7924</name>
</gene>
<sequence length="202" mass="22089">MGRPRAHDEQTRRTLLAVAGDLLATEGSAGVSVRRVSQEAQTTTRAVYSLFGDKEGLLRALYQQAAETMRRHHEAVPEHEDPLVEITALALAYRAAALEEPNLYGLFMSGAVPGFRPIGDDARLARRSLTRVVQALQRFADAGHLPGRDPRLVGQHLWGLVHGLATLELQGHLGTPDQAEARWRDAILATVTGYRQPPPAPQ</sequence>
<feature type="DNA-binding region" description="H-T-H motif" evidence="4">
    <location>
        <begin position="32"/>
        <end position="51"/>
    </location>
</feature>
<name>A0A438MHM1_9ACTN</name>
<feature type="domain" description="HTH tetR-type" evidence="5">
    <location>
        <begin position="9"/>
        <end position="69"/>
    </location>
</feature>
<evidence type="ECO:0000256" key="2">
    <source>
        <dbReference type="ARBA" id="ARBA00023125"/>
    </source>
</evidence>
<dbReference type="RefSeq" id="WP_127936808.1">
    <property type="nucleotide sequence ID" value="NZ_SAUN01000001.1"/>
</dbReference>
<dbReference type="EMBL" id="SAUN01000001">
    <property type="protein sequence ID" value="RVX45146.1"/>
    <property type="molecule type" value="Genomic_DNA"/>
</dbReference>
<keyword evidence="1" id="KW-0805">Transcription regulation</keyword>
<dbReference type="InterPro" id="IPR025996">
    <property type="entry name" value="MT1864/Rv1816-like_C"/>
</dbReference>
<proteinExistence type="predicted"/>
<dbReference type="GO" id="GO:0000976">
    <property type="term" value="F:transcription cis-regulatory region binding"/>
    <property type="evidence" value="ECO:0007669"/>
    <property type="project" value="TreeGrafter"/>
</dbReference>
<evidence type="ECO:0000256" key="3">
    <source>
        <dbReference type="ARBA" id="ARBA00023163"/>
    </source>
</evidence>
<dbReference type="PROSITE" id="PS50977">
    <property type="entry name" value="HTH_TETR_2"/>
    <property type="match status" value="1"/>
</dbReference>
<dbReference type="SUPFAM" id="SSF46689">
    <property type="entry name" value="Homeodomain-like"/>
    <property type="match status" value="1"/>
</dbReference>
<dbReference type="Proteomes" id="UP000284824">
    <property type="component" value="Unassembled WGS sequence"/>
</dbReference>
<evidence type="ECO:0000313" key="6">
    <source>
        <dbReference type="EMBL" id="RVX45146.1"/>
    </source>
</evidence>
<dbReference type="PANTHER" id="PTHR30055">
    <property type="entry name" value="HTH-TYPE TRANSCRIPTIONAL REGULATOR RUTR"/>
    <property type="match status" value="1"/>
</dbReference>
<evidence type="ECO:0000256" key="1">
    <source>
        <dbReference type="ARBA" id="ARBA00023015"/>
    </source>
</evidence>
<dbReference type="InterPro" id="IPR050109">
    <property type="entry name" value="HTH-type_TetR-like_transc_reg"/>
</dbReference>
<evidence type="ECO:0000259" key="5">
    <source>
        <dbReference type="PROSITE" id="PS50977"/>
    </source>
</evidence>
<reference evidence="6 7" key="1">
    <citation type="submission" date="2019-01" db="EMBL/GenBank/DDBJ databases">
        <title>Sequencing the genomes of 1000 actinobacteria strains.</title>
        <authorList>
            <person name="Klenk H.-P."/>
        </authorList>
    </citation>
    <scope>NUCLEOTIDE SEQUENCE [LARGE SCALE GENOMIC DNA]</scope>
    <source>
        <strain evidence="6 7">DSM 43925</strain>
    </source>
</reference>
<dbReference type="OrthoDB" id="4709966at2"/>
<keyword evidence="7" id="KW-1185">Reference proteome</keyword>
<dbReference type="Pfam" id="PF00440">
    <property type="entry name" value="TetR_N"/>
    <property type="match status" value="1"/>
</dbReference>
<dbReference type="SUPFAM" id="SSF48498">
    <property type="entry name" value="Tetracyclin repressor-like, C-terminal domain"/>
    <property type="match status" value="1"/>
</dbReference>
<evidence type="ECO:0000256" key="4">
    <source>
        <dbReference type="PROSITE-ProRule" id="PRU00335"/>
    </source>
</evidence>
<dbReference type="InterPro" id="IPR009057">
    <property type="entry name" value="Homeodomain-like_sf"/>
</dbReference>
<dbReference type="InterPro" id="IPR036271">
    <property type="entry name" value="Tet_transcr_reg_TetR-rel_C_sf"/>
</dbReference>
<dbReference type="PANTHER" id="PTHR30055:SF234">
    <property type="entry name" value="HTH-TYPE TRANSCRIPTIONAL REGULATOR BETI"/>
    <property type="match status" value="1"/>
</dbReference>
<dbReference type="Pfam" id="PF13305">
    <property type="entry name" value="TetR_C_33"/>
    <property type="match status" value="1"/>
</dbReference>
<dbReference type="Gene3D" id="1.10.10.60">
    <property type="entry name" value="Homeodomain-like"/>
    <property type="match status" value="1"/>
</dbReference>